<comment type="caution">
    <text evidence="2">The sequence shown here is derived from an EMBL/GenBank/DDBJ whole genome shotgun (WGS) entry which is preliminary data.</text>
</comment>
<dbReference type="PANTHER" id="PTHR47723">
    <property type="entry name" value="OS05G0353850 PROTEIN"/>
    <property type="match status" value="1"/>
</dbReference>
<dbReference type="InterPro" id="IPR002156">
    <property type="entry name" value="RNaseH_domain"/>
</dbReference>
<protein>
    <recommendedName>
        <fullName evidence="1">RNase H type-1 domain-containing protein</fullName>
    </recommendedName>
</protein>
<dbReference type="SUPFAM" id="SSF53098">
    <property type="entry name" value="Ribonuclease H-like"/>
    <property type="match status" value="1"/>
</dbReference>
<dbReference type="Proteomes" id="UP001154282">
    <property type="component" value="Unassembled WGS sequence"/>
</dbReference>
<proteinExistence type="predicted"/>
<dbReference type="InterPro" id="IPR053151">
    <property type="entry name" value="RNase_H-like"/>
</dbReference>
<evidence type="ECO:0000313" key="2">
    <source>
        <dbReference type="EMBL" id="CAI0401398.1"/>
    </source>
</evidence>
<evidence type="ECO:0000313" key="3">
    <source>
        <dbReference type="Proteomes" id="UP001154282"/>
    </source>
</evidence>
<dbReference type="GO" id="GO:0004523">
    <property type="term" value="F:RNA-DNA hybrid ribonuclease activity"/>
    <property type="evidence" value="ECO:0007669"/>
    <property type="project" value="InterPro"/>
</dbReference>
<dbReference type="PANTHER" id="PTHR47723:SF13">
    <property type="entry name" value="PUTATIVE-RELATED"/>
    <property type="match status" value="1"/>
</dbReference>
<dbReference type="Gene3D" id="3.30.420.10">
    <property type="entry name" value="Ribonuclease H-like superfamily/Ribonuclease H"/>
    <property type="match status" value="1"/>
</dbReference>
<organism evidence="2 3">
    <name type="scientific">Linum tenue</name>
    <dbReference type="NCBI Taxonomy" id="586396"/>
    <lineage>
        <taxon>Eukaryota</taxon>
        <taxon>Viridiplantae</taxon>
        <taxon>Streptophyta</taxon>
        <taxon>Embryophyta</taxon>
        <taxon>Tracheophyta</taxon>
        <taxon>Spermatophyta</taxon>
        <taxon>Magnoliopsida</taxon>
        <taxon>eudicotyledons</taxon>
        <taxon>Gunneridae</taxon>
        <taxon>Pentapetalae</taxon>
        <taxon>rosids</taxon>
        <taxon>fabids</taxon>
        <taxon>Malpighiales</taxon>
        <taxon>Linaceae</taxon>
        <taxon>Linum</taxon>
    </lineage>
</organism>
<dbReference type="InterPro" id="IPR044730">
    <property type="entry name" value="RNase_H-like_dom_plant"/>
</dbReference>
<dbReference type="CDD" id="cd06222">
    <property type="entry name" value="RNase_H_like"/>
    <property type="match status" value="1"/>
</dbReference>
<sequence length="140" mass="15623">MAAIGGVIRDHLGRCLAAFTGNLGACTITLAEIKGVTEGLRIAWDQGYRKVMVGLDSTAALQLLEDQRYYKLIQQFRRLIDRDWEVRLSHVYRECNKVADFLASRGHDHSLGIHSVNVSDSGLSFWVLYDAMGIAQSILI</sequence>
<dbReference type="Pfam" id="PF13456">
    <property type="entry name" value="RVT_3"/>
    <property type="match status" value="1"/>
</dbReference>
<evidence type="ECO:0000259" key="1">
    <source>
        <dbReference type="Pfam" id="PF13456"/>
    </source>
</evidence>
<accession>A0AAV0IVF4</accession>
<name>A0AAV0IVF4_9ROSI</name>
<dbReference type="EMBL" id="CAMGYJ010000004">
    <property type="protein sequence ID" value="CAI0401398.1"/>
    <property type="molecule type" value="Genomic_DNA"/>
</dbReference>
<gene>
    <name evidence="2" type="ORF">LITE_LOCUS11186</name>
</gene>
<reference evidence="2" key="1">
    <citation type="submission" date="2022-08" db="EMBL/GenBank/DDBJ databases">
        <authorList>
            <person name="Gutierrez-Valencia J."/>
        </authorList>
    </citation>
    <scope>NUCLEOTIDE SEQUENCE</scope>
</reference>
<dbReference type="InterPro" id="IPR036397">
    <property type="entry name" value="RNaseH_sf"/>
</dbReference>
<dbReference type="AlphaFoldDB" id="A0AAV0IVF4"/>
<keyword evidence="3" id="KW-1185">Reference proteome</keyword>
<feature type="domain" description="RNase H type-1" evidence="1">
    <location>
        <begin position="2"/>
        <end position="105"/>
    </location>
</feature>
<dbReference type="InterPro" id="IPR012337">
    <property type="entry name" value="RNaseH-like_sf"/>
</dbReference>
<dbReference type="GO" id="GO:0003676">
    <property type="term" value="F:nucleic acid binding"/>
    <property type="evidence" value="ECO:0007669"/>
    <property type="project" value="InterPro"/>
</dbReference>